<evidence type="ECO:0000313" key="1">
    <source>
        <dbReference type="EMBL" id="MBW0542697.1"/>
    </source>
</evidence>
<keyword evidence="2" id="KW-1185">Reference proteome</keyword>
<sequence length="94" mass="10120">MYGFRRKHLGFPYFGAVAQVRHCDYPGHSVGLGLRLPPALVVNLASPAGRPLSFSLTQEPRFSSAGTIPSLRKSFVRQASVSSICWASSNGKNG</sequence>
<dbReference type="EMBL" id="AVOT02047400">
    <property type="protein sequence ID" value="MBW0542697.1"/>
    <property type="molecule type" value="Genomic_DNA"/>
</dbReference>
<dbReference type="Proteomes" id="UP000765509">
    <property type="component" value="Unassembled WGS sequence"/>
</dbReference>
<organism evidence="1 2">
    <name type="scientific">Austropuccinia psidii MF-1</name>
    <dbReference type="NCBI Taxonomy" id="1389203"/>
    <lineage>
        <taxon>Eukaryota</taxon>
        <taxon>Fungi</taxon>
        <taxon>Dikarya</taxon>
        <taxon>Basidiomycota</taxon>
        <taxon>Pucciniomycotina</taxon>
        <taxon>Pucciniomycetes</taxon>
        <taxon>Pucciniales</taxon>
        <taxon>Sphaerophragmiaceae</taxon>
        <taxon>Austropuccinia</taxon>
    </lineage>
</organism>
<proteinExistence type="predicted"/>
<protein>
    <submittedName>
        <fullName evidence="1">Uncharacterized protein</fullName>
    </submittedName>
</protein>
<reference evidence="1" key="1">
    <citation type="submission" date="2021-03" db="EMBL/GenBank/DDBJ databases">
        <title>Draft genome sequence of rust myrtle Austropuccinia psidii MF-1, a brazilian biotype.</title>
        <authorList>
            <person name="Quecine M.C."/>
            <person name="Pachon D.M.R."/>
            <person name="Bonatelli M.L."/>
            <person name="Correr F.H."/>
            <person name="Franceschini L.M."/>
            <person name="Leite T.F."/>
            <person name="Margarido G.R.A."/>
            <person name="Almeida C.A."/>
            <person name="Ferrarezi J.A."/>
            <person name="Labate C.A."/>
        </authorList>
    </citation>
    <scope>NUCLEOTIDE SEQUENCE</scope>
    <source>
        <strain evidence="1">MF-1</strain>
    </source>
</reference>
<comment type="caution">
    <text evidence="1">The sequence shown here is derived from an EMBL/GenBank/DDBJ whole genome shotgun (WGS) entry which is preliminary data.</text>
</comment>
<evidence type="ECO:0000313" key="2">
    <source>
        <dbReference type="Proteomes" id="UP000765509"/>
    </source>
</evidence>
<accession>A0A9Q3IJ73</accession>
<dbReference type="AlphaFoldDB" id="A0A9Q3IJ73"/>
<gene>
    <name evidence="1" type="ORF">O181_082412</name>
</gene>
<name>A0A9Q3IJ73_9BASI</name>